<reference evidence="1 2" key="1">
    <citation type="submission" date="2015-07" db="EMBL/GenBank/DDBJ databases">
        <title>Complete genome sequence of Prevotella intermedia strain 17-2.</title>
        <authorList>
            <person name="Nambu T."/>
        </authorList>
    </citation>
    <scope>NUCLEOTIDE SEQUENCE [LARGE SCALE GENOMIC DNA]</scope>
    <source>
        <strain evidence="1 2">17-2</strain>
    </source>
</reference>
<evidence type="ECO:0008006" key="3">
    <source>
        <dbReference type="Google" id="ProtNLM"/>
    </source>
</evidence>
<dbReference type="Proteomes" id="UP000067008">
    <property type="component" value="Chromosome 1"/>
</dbReference>
<proteinExistence type="predicted"/>
<dbReference type="OMA" id="ENHAGCE"/>
<protein>
    <recommendedName>
        <fullName evidence="3">Restriction endonuclease</fullName>
    </recommendedName>
</protein>
<dbReference type="EMBL" id="AP014926">
    <property type="protein sequence ID" value="BAR97037.1"/>
    <property type="molecule type" value="Genomic_DNA"/>
</dbReference>
<gene>
    <name evidence="1" type="ORF">PI172_2309</name>
</gene>
<organism evidence="1 2">
    <name type="scientific">Prevotella intermedia</name>
    <dbReference type="NCBI Taxonomy" id="28131"/>
    <lineage>
        <taxon>Bacteria</taxon>
        <taxon>Pseudomonadati</taxon>
        <taxon>Bacteroidota</taxon>
        <taxon>Bacteroidia</taxon>
        <taxon>Bacteroidales</taxon>
        <taxon>Prevotellaceae</taxon>
        <taxon>Prevotella</taxon>
    </lineage>
</organism>
<name>A0AAD1BMQ2_PREIN</name>
<evidence type="ECO:0000313" key="1">
    <source>
        <dbReference type="EMBL" id="BAR97037.1"/>
    </source>
</evidence>
<evidence type="ECO:0000313" key="2">
    <source>
        <dbReference type="Proteomes" id="UP000067008"/>
    </source>
</evidence>
<dbReference type="RefSeq" id="WP_014708475.1">
    <property type="nucleotide sequence ID" value="NZ_AP014926.1"/>
</dbReference>
<dbReference type="AlphaFoldDB" id="A0AAD1BMQ2"/>
<dbReference type="REBASE" id="115659">
    <property type="entry name" value="Pin172ORF2310P"/>
</dbReference>
<accession>A0AAD1BMQ2</accession>
<sequence length="466" mass="53303">MSNKKKNLWILTEERPKKKVLQMIFKYFAKDQDCGFSGDTLPIIPILNKNKCFEFTYEVREFTCAKVQHVYIKTVSGTSSFVDFLIYYQDNEPTPSDVPLYAIEETKTDDSESRNTGVYQRCSKFVFIDKYYPQTKKIMLYALQIKQKVKPTKTYIFGTRLLKTLGVEILGKTLDANIFKPFTSIDEIIAFKASIRKAPKKNVPIALYKSNNKIQISGRLFKSGGLSHDPNIGALSIIAAVLVKLNWGKSIEIIRHGLQQKHVSAKNKFVIIANMLGIALEGLSVPKAKAPQNYWRYDMEGEKLGTIFIHIVVENFTKSYSIFENHAGCEKGYFQTSQGKCIPLAKYADRKAYKDGDKSQIVFIPDLVLLDDKTKEIITIEGKKYKNKKQGIAELNNYDSFDKLYLKKYYPLHKIVRTVVLYGSTNTQVLEKEVGFLLNEDGQMVLGKKAPSLFIKAIRNLLDFWQ</sequence>